<comment type="similarity">
    <text evidence="2">Belongs to the inorganic phosphate transporter (PiT) (TC 2.A.20) family. Pit subfamily.</text>
</comment>
<dbReference type="GO" id="GO:0035435">
    <property type="term" value="P:phosphate ion transmembrane transport"/>
    <property type="evidence" value="ECO:0007669"/>
    <property type="project" value="TreeGrafter"/>
</dbReference>
<dbReference type="GO" id="GO:0015293">
    <property type="term" value="F:symporter activity"/>
    <property type="evidence" value="ECO:0007669"/>
    <property type="project" value="UniProtKB-KW"/>
</dbReference>
<dbReference type="AlphaFoldDB" id="A0A5E6MJT1"/>
<dbReference type="Proteomes" id="UP000334923">
    <property type="component" value="Unassembled WGS sequence"/>
</dbReference>
<evidence type="ECO:0000256" key="6">
    <source>
        <dbReference type="ARBA" id="ARBA00022692"/>
    </source>
</evidence>
<evidence type="ECO:0000256" key="2">
    <source>
        <dbReference type="ARBA" id="ARBA00005342"/>
    </source>
</evidence>
<evidence type="ECO:0000256" key="9">
    <source>
        <dbReference type="ARBA" id="ARBA00023136"/>
    </source>
</evidence>
<evidence type="ECO:0000256" key="7">
    <source>
        <dbReference type="ARBA" id="ARBA00022847"/>
    </source>
</evidence>
<dbReference type="PANTHER" id="PTHR11101:SF65">
    <property type="entry name" value="LOW-AFFINITY INORGANIC PHOSPHATE TRANSPORTER PITA-RELATED"/>
    <property type="match status" value="1"/>
</dbReference>
<sequence length="535" mass="57408">MTQISTQQDPLPKPTVRPSFGGGKRAFVPLVLVVLTGGAYTAVHFFRDLAGTHPLALLPFLLLAVALLTALSFEFVNGFHDTANAVATVIYTRTLHPGAAVLWSGFWNFLGVLASSGMVAFNIIALLPPDLVLHVSSQTGFAMIFALLFSATLWNLGTWYLGLPASSSHTLIGSVIGVGLASRLVSGQGDFSGIDWSQAINVGKALLFSPLIGFVLACLLFLVSKALVHDPRLYRPPAGESPPPLWIRSLLLLTCTGVSFAHGSNDGQKGMGLIMLILIGVVPTVYALNHAIPERETREMLAETNACVLVLDRYAPPGAISEGDPSARATAFVQSRRLQPDTVPAIRQLLEEVAIQLRSCKSFAEVPAVQVANIRNKLFVLNQSLRTLTRSPQIAMSRSDREALTTYRHQMDRAIQFIPLWVKVAVALALGLGTMVGWKRIVVTVGEKIGKQHLTYAQGAAAEITAMTTIGFADLFGLPVSTTHVLSSGVAGTMTANGAGLQWTTVRNLAAAWVLTLPASILLSGLLFTLFRWWS</sequence>
<dbReference type="OrthoDB" id="9779554at2"/>
<comment type="catalytic activity">
    <reaction evidence="10">
        <text>phosphate(in) + H(+)(in) = phosphate(out) + H(+)(out)</text>
        <dbReference type="Rhea" id="RHEA:29939"/>
        <dbReference type="ChEBI" id="CHEBI:15378"/>
        <dbReference type="ChEBI" id="CHEBI:43474"/>
    </reaction>
</comment>
<dbReference type="EMBL" id="CABFVA020000121">
    <property type="protein sequence ID" value="VVM08215.1"/>
    <property type="molecule type" value="Genomic_DNA"/>
</dbReference>
<evidence type="ECO:0000256" key="10">
    <source>
        <dbReference type="ARBA" id="ARBA00047348"/>
    </source>
</evidence>
<dbReference type="GO" id="GO:0005315">
    <property type="term" value="F:phosphate transmembrane transporter activity"/>
    <property type="evidence" value="ECO:0007669"/>
    <property type="project" value="InterPro"/>
</dbReference>
<dbReference type="PANTHER" id="PTHR11101">
    <property type="entry name" value="PHOSPHATE TRANSPORTER"/>
    <property type="match status" value="1"/>
</dbReference>
<feature type="transmembrane region" description="Helical" evidence="11">
    <location>
        <begin position="510"/>
        <end position="531"/>
    </location>
</feature>
<protein>
    <recommendedName>
        <fullName evidence="11">Phosphate transporter</fullName>
    </recommendedName>
</protein>
<keyword evidence="6 11" id="KW-0812">Transmembrane</keyword>
<feature type="transmembrane region" description="Helical" evidence="11">
    <location>
        <begin position="417"/>
        <end position="438"/>
    </location>
</feature>
<evidence type="ECO:0000256" key="3">
    <source>
        <dbReference type="ARBA" id="ARBA00022448"/>
    </source>
</evidence>
<feature type="transmembrane region" description="Helical" evidence="11">
    <location>
        <begin position="26"/>
        <end position="43"/>
    </location>
</feature>
<dbReference type="Pfam" id="PF01384">
    <property type="entry name" value="PHO4"/>
    <property type="match status" value="1"/>
</dbReference>
<feature type="transmembrane region" description="Helical" evidence="11">
    <location>
        <begin position="205"/>
        <end position="224"/>
    </location>
</feature>
<feature type="transmembrane region" description="Helical" evidence="11">
    <location>
        <begin position="55"/>
        <end position="73"/>
    </location>
</feature>
<accession>A0A5E6MJT1</accession>
<dbReference type="GO" id="GO:0005886">
    <property type="term" value="C:plasma membrane"/>
    <property type="evidence" value="ECO:0007669"/>
    <property type="project" value="UniProtKB-SubCell"/>
</dbReference>
<keyword evidence="9 11" id="KW-0472">Membrane</keyword>
<keyword evidence="13" id="KW-1185">Reference proteome</keyword>
<evidence type="ECO:0000256" key="8">
    <source>
        <dbReference type="ARBA" id="ARBA00022989"/>
    </source>
</evidence>
<keyword evidence="4" id="KW-1003">Cell membrane</keyword>
<evidence type="ECO:0000313" key="12">
    <source>
        <dbReference type="EMBL" id="VVM08215.1"/>
    </source>
</evidence>
<comment type="subcellular location">
    <subcellularLocation>
        <location evidence="1">Cell membrane</location>
        <topology evidence="1">Multi-pass membrane protein</topology>
    </subcellularLocation>
    <subcellularLocation>
        <location evidence="11">Membrane</location>
        <topology evidence="11">Multi-pass membrane protein</topology>
    </subcellularLocation>
</comment>
<dbReference type="InterPro" id="IPR001204">
    <property type="entry name" value="Phos_transporter"/>
</dbReference>
<evidence type="ECO:0000256" key="5">
    <source>
        <dbReference type="ARBA" id="ARBA00022592"/>
    </source>
</evidence>
<reference evidence="12 13" key="1">
    <citation type="submission" date="2019-09" db="EMBL/GenBank/DDBJ databases">
        <authorList>
            <person name="Cremers G."/>
        </authorList>
    </citation>
    <scope>NUCLEOTIDE SEQUENCE [LARGE SCALE GENOMIC DNA]</scope>
    <source>
        <strain evidence="12">4A</strain>
    </source>
</reference>
<keyword evidence="3 11" id="KW-0813">Transport</keyword>
<keyword evidence="8 11" id="KW-1133">Transmembrane helix</keyword>
<evidence type="ECO:0000313" key="13">
    <source>
        <dbReference type="Proteomes" id="UP000334923"/>
    </source>
</evidence>
<keyword evidence="5 11" id="KW-0592">Phosphate transport</keyword>
<organism evidence="12 13">
    <name type="scientific">Methylacidimicrobium tartarophylax</name>
    <dbReference type="NCBI Taxonomy" id="1041768"/>
    <lineage>
        <taxon>Bacteria</taxon>
        <taxon>Pseudomonadati</taxon>
        <taxon>Verrucomicrobiota</taxon>
        <taxon>Methylacidimicrobium</taxon>
    </lineage>
</organism>
<feature type="transmembrane region" description="Helical" evidence="11">
    <location>
        <begin position="106"/>
        <end position="127"/>
    </location>
</feature>
<gene>
    <name evidence="12" type="primary">pitA</name>
    <name evidence="12" type="ORF">MAMT_02193</name>
</gene>
<feature type="transmembrane region" description="Helical" evidence="11">
    <location>
        <begin position="270"/>
        <end position="288"/>
    </location>
</feature>
<feature type="transmembrane region" description="Helical" evidence="11">
    <location>
        <begin position="139"/>
        <end position="161"/>
    </location>
</feature>
<name>A0A5E6MJT1_9BACT</name>
<dbReference type="RefSeq" id="WP_142661011.1">
    <property type="nucleotide sequence ID" value="NZ_CABFVA020000121.1"/>
</dbReference>
<evidence type="ECO:0000256" key="1">
    <source>
        <dbReference type="ARBA" id="ARBA00004651"/>
    </source>
</evidence>
<evidence type="ECO:0000256" key="4">
    <source>
        <dbReference type="ARBA" id="ARBA00022475"/>
    </source>
</evidence>
<keyword evidence="7" id="KW-0769">Symport</keyword>
<proteinExistence type="inferred from homology"/>
<evidence type="ECO:0000256" key="11">
    <source>
        <dbReference type="RuleBase" id="RU363058"/>
    </source>
</evidence>